<evidence type="ECO:0000256" key="7">
    <source>
        <dbReference type="ARBA" id="ARBA00016919"/>
    </source>
</evidence>
<dbReference type="EMBL" id="FIZY01000005">
    <property type="protein sequence ID" value="CZF79018.1"/>
    <property type="molecule type" value="Genomic_DNA"/>
</dbReference>
<evidence type="ECO:0000256" key="6">
    <source>
        <dbReference type="ARBA" id="ARBA00012458"/>
    </source>
</evidence>
<comment type="pathway">
    <text evidence="3 14">Cofactor biosynthesis; tetrahydrofolate biosynthesis; 7,8-dihydrofolate from 2-amino-4-hydroxy-6-hydroxymethyl-7,8-dihydropteridine diphosphate and 4-aminobenzoate: step 1/2.</text>
</comment>
<evidence type="ECO:0000256" key="14">
    <source>
        <dbReference type="RuleBase" id="RU361205"/>
    </source>
</evidence>
<proteinExistence type="inferred from homology"/>
<evidence type="ECO:0000256" key="9">
    <source>
        <dbReference type="ARBA" id="ARBA00022723"/>
    </source>
</evidence>
<evidence type="ECO:0000256" key="10">
    <source>
        <dbReference type="ARBA" id="ARBA00022842"/>
    </source>
</evidence>
<dbReference type="PROSITE" id="PS50972">
    <property type="entry name" value="PTERIN_BINDING"/>
    <property type="match status" value="1"/>
</dbReference>
<evidence type="ECO:0000256" key="12">
    <source>
        <dbReference type="ARBA" id="ARBA00030193"/>
    </source>
</evidence>
<dbReference type="RefSeq" id="WP_062705983.1">
    <property type="nucleotide sequence ID" value="NZ_CAWRCI010000005.1"/>
</dbReference>
<reference evidence="17" key="1">
    <citation type="submission" date="2016-02" db="EMBL/GenBank/DDBJ databases">
        <authorList>
            <person name="Rodrigo-Torres Lidia"/>
            <person name="Arahal R.David."/>
        </authorList>
    </citation>
    <scope>NUCLEOTIDE SEQUENCE [LARGE SCALE GENOMIC DNA]</scope>
    <source>
        <strain evidence="17">CECT 8713</strain>
    </source>
</reference>
<keyword evidence="17" id="KW-1185">Reference proteome</keyword>
<dbReference type="GO" id="GO:0046656">
    <property type="term" value="P:folic acid biosynthetic process"/>
    <property type="evidence" value="ECO:0007669"/>
    <property type="project" value="UniProtKB-KW"/>
</dbReference>
<evidence type="ECO:0000256" key="5">
    <source>
        <dbReference type="ARBA" id="ARBA00011738"/>
    </source>
</evidence>
<keyword evidence="10 14" id="KW-0460">Magnesium</keyword>
<dbReference type="GO" id="GO:0046872">
    <property type="term" value="F:metal ion binding"/>
    <property type="evidence" value="ECO:0007669"/>
    <property type="project" value="UniProtKB-KW"/>
</dbReference>
<evidence type="ECO:0000256" key="13">
    <source>
        <dbReference type="ARBA" id="ARBA00053449"/>
    </source>
</evidence>
<dbReference type="Gene3D" id="3.20.20.20">
    <property type="entry name" value="Dihydropteroate synthase-like"/>
    <property type="match status" value="1"/>
</dbReference>
<comment type="catalytic activity">
    <reaction evidence="1">
        <text>(7,8-dihydropterin-6-yl)methyl diphosphate + 4-aminobenzoate = 7,8-dihydropteroate + diphosphate</text>
        <dbReference type="Rhea" id="RHEA:19949"/>
        <dbReference type="ChEBI" id="CHEBI:17836"/>
        <dbReference type="ChEBI" id="CHEBI:17839"/>
        <dbReference type="ChEBI" id="CHEBI:33019"/>
        <dbReference type="ChEBI" id="CHEBI:72950"/>
        <dbReference type="EC" id="2.5.1.15"/>
    </reaction>
</comment>
<dbReference type="InterPro" id="IPR011005">
    <property type="entry name" value="Dihydropteroate_synth-like_sf"/>
</dbReference>
<dbReference type="EC" id="2.5.1.15" evidence="6 14"/>
<evidence type="ECO:0000256" key="11">
    <source>
        <dbReference type="ARBA" id="ARBA00022909"/>
    </source>
</evidence>
<dbReference type="NCBIfam" id="TIGR01496">
    <property type="entry name" value="DHPS"/>
    <property type="match status" value="1"/>
</dbReference>
<dbReference type="Pfam" id="PF00809">
    <property type="entry name" value="Pterin_bind"/>
    <property type="match status" value="1"/>
</dbReference>
<dbReference type="FunFam" id="3.20.20.20:FF:000004">
    <property type="entry name" value="Dihydropteroate synthase"/>
    <property type="match status" value="1"/>
</dbReference>
<dbReference type="SUPFAM" id="SSF51717">
    <property type="entry name" value="Dihydropteroate synthetase-like"/>
    <property type="match status" value="1"/>
</dbReference>
<dbReference type="OrthoDB" id="9811744at2"/>
<organism evidence="16 17">
    <name type="scientific">Grimontia marina</name>
    <dbReference type="NCBI Taxonomy" id="646534"/>
    <lineage>
        <taxon>Bacteria</taxon>
        <taxon>Pseudomonadati</taxon>
        <taxon>Pseudomonadota</taxon>
        <taxon>Gammaproteobacteria</taxon>
        <taxon>Vibrionales</taxon>
        <taxon>Vibrionaceae</taxon>
        <taxon>Grimontia</taxon>
    </lineage>
</organism>
<keyword evidence="9 14" id="KW-0479">Metal-binding</keyword>
<dbReference type="InterPro" id="IPR006390">
    <property type="entry name" value="DHP_synth_dom"/>
</dbReference>
<dbReference type="InterPro" id="IPR045031">
    <property type="entry name" value="DHP_synth-like"/>
</dbReference>
<sequence length="283" mass="30625">MKLVSKNKTLDLSSPQVMGILNVTPDSFSDGGKFNRLDTALLHAEAMLKAGATILDIGGESTRPGAVDVSLEDELERVIPAIEAIRSRFDCWISIDTSKAGVMREAVASGSDIINDVRALQEPQALEEAAKANVPVCLMHMQGQPRTMQTNPTYDDLFGDVFSFFDARLKACEVAGIEKSKVILDPGFGFGKTLKHNYQLLAKLEDFHRFGLPVLAGMSRKSMIFKLLEKSPTEILGGSLACATIAALKGAQIIRVHDVAETSDVVRVVNTMREAAGLFGDTQ</sequence>
<keyword evidence="11 14" id="KW-0289">Folate biosynthesis</keyword>
<dbReference type="InterPro" id="IPR000489">
    <property type="entry name" value="Pterin-binding_dom"/>
</dbReference>
<dbReference type="UniPathway" id="UPA00077">
    <property type="reaction ID" value="UER00156"/>
</dbReference>
<dbReference type="Proteomes" id="UP000073601">
    <property type="component" value="Unassembled WGS sequence"/>
</dbReference>
<dbReference type="PANTHER" id="PTHR20941:SF1">
    <property type="entry name" value="FOLIC ACID SYNTHESIS PROTEIN FOL1"/>
    <property type="match status" value="1"/>
</dbReference>
<evidence type="ECO:0000256" key="2">
    <source>
        <dbReference type="ARBA" id="ARBA00001946"/>
    </source>
</evidence>
<evidence type="ECO:0000256" key="4">
    <source>
        <dbReference type="ARBA" id="ARBA00009503"/>
    </source>
</evidence>
<evidence type="ECO:0000313" key="16">
    <source>
        <dbReference type="EMBL" id="CZF79018.1"/>
    </source>
</evidence>
<dbReference type="PROSITE" id="PS00793">
    <property type="entry name" value="DHPS_2"/>
    <property type="match status" value="1"/>
</dbReference>
<comment type="similarity">
    <text evidence="4 14">Belongs to the DHPS family.</text>
</comment>
<dbReference type="GO" id="GO:0005829">
    <property type="term" value="C:cytosol"/>
    <property type="evidence" value="ECO:0007669"/>
    <property type="project" value="TreeGrafter"/>
</dbReference>
<evidence type="ECO:0000256" key="8">
    <source>
        <dbReference type="ARBA" id="ARBA00022679"/>
    </source>
</evidence>
<accession>A0A128EWQ4</accession>
<dbReference type="AlphaFoldDB" id="A0A128EWQ4"/>
<feature type="domain" description="Pterin-binding" evidence="15">
    <location>
        <begin position="15"/>
        <end position="267"/>
    </location>
</feature>
<dbReference type="CDD" id="cd00739">
    <property type="entry name" value="DHPS"/>
    <property type="match status" value="1"/>
</dbReference>
<name>A0A128EWQ4_9GAMM</name>
<dbReference type="GO" id="GO:0004156">
    <property type="term" value="F:dihydropteroate synthase activity"/>
    <property type="evidence" value="ECO:0007669"/>
    <property type="project" value="UniProtKB-EC"/>
</dbReference>
<evidence type="ECO:0000256" key="1">
    <source>
        <dbReference type="ARBA" id="ARBA00000012"/>
    </source>
</evidence>
<dbReference type="GO" id="GO:0046654">
    <property type="term" value="P:tetrahydrofolate biosynthetic process"/>
    <property type="evidence" value="ECO:0007669"/>
    <property type="project" value="UniProtKB-UniPathway"/>
</dbReference>
<protein>
    <recommendedName>
        <fullName evidence="7 14">Dihydropteroate synthase</fullName>
        <shortName evidence="14">DHPS</shortName>
        <ecNumber evidence="6 14">2.5.1.15</ecNumber>
    </recommendedName>
    <alternativeName>
        <fullName evidence="12 14">Dihydropteroate pyrophosphorylase</fullName>
    </alternativeName>
</protein>
<comment type="subunit">
    <text evidence="5">Homodimer.</text>
</comment>
<comment type="function">
    <text evidence="13 14">Catalyzes the condensation of para-aminobenzoate (pABA) with 6-hydroxymethyl-7,8-dihydropterin diphosphate (DHPt-PP) to form 7,8-dihydropteroate (H2Pte), the immediate precursor of folate derivatives.</text>
</comment>
<dbReference type="PROSITE" id="PS00792">
    <property type="entry name" value="DHPS_1"/>
    <property type="match status" value="1"/>
</dbReference>
<dbReference type="PANTHER" id="PTHR20941">
    <property type="entry name" value="FOLATE SYNTHESIS PROTEINS"/>
    <property type="match status" value="1"/>
</dbReference>
<keyword evidence="8 14" id="KW-0808">Transferase</keyword>
<evidence type="ECO:0000256" key="3">
    <source>
        <dbReference type="ARBA" id="ARBA00004763"/>
    </source>
</evidence>
<comment type="cofactor">
    <cofactor evidence="2 14">
        <name>Mg(2+)</name>
        <dbReference type="ChEBI" id="CHEBI:18420"/>
    </cofactor>
</comment>
<evidence type="ECO:0000313" key="17">
    <source>
        <dbReference type="Proteomes" id="UP000073601"/>
    </source>
</evidence>
<gene>
    <name evidence="16" type="primary">folP</name>
    <name evidence="16" type="ORF">GMA8713_00806</name>
</gene>
<evidence type="ECO:0000259" key="15">
    <source>
        <dbReference type="PROSITE" id="PS50972"/>
    </source>
</evidence>